<organism evidence="7 8">
    <name type="scientific">Leucocoprinus leucothites</name>
    <dbReference type="NCBI Taxonomy" id="201217"/>
    <lineage>
        <taxon>Eukaryota</taxon>
        <taxon>Fungi</taxon>
        <taxon>Dikarya</taxon>
        <taxon>Basidiomycota</taxon>
        <taxon>Agaricomycotina</taxon>
        <taxon>Agaricomycetes</taxon>
        <taxon>Agaricomycetidae</taxon>
        <taxon>Agaricales</taxon>
        <taxon>Agaricineae</taxon>
        <taxon>Agaricaceae</taxon>
        <taxon>Leucocoprinus</taxon>
    </lineage>
</organism>
<keyword evidence="4 6" id="KW-1133">Transmembrane helix</keyword>
<dbReference type="InterPro" id="IPR002293">
    <property type="entry name" value="AA/rel_permease1"/>
</dbReference>
<evidence type="ECO:0000256" key="4">
    <source>
        <dbReference type="ARBA" id="ARBA00022989"/>
    </source>
</evidence>
<protein>
    <recommendedName>
        <fullName evidence="9">Amino acid transporter</fullName>
    </recommendedName>
</protein>
<evidence type="ECO:0000256" key="3">
    <source>
        <dbReference type="ARBA" id="ARBA00022692"/>
    </source>
</evidence>
<feature type="transmembrane region" description="Helical" evidence="6">
    <location>
        <begin position="437"/>
        <end position="461"/>
    </location>
</feature>
<evidence type="ECO:0000256" key="1">
    <source>
        <dbReference type="ARBA" id="ARBA00004141"/>
    </source>
</evidence>
<dbReference type="PIRSF" id="PIRSF006060">
    <property type="entry name" value="AA_transporter"/>
    <property type="match status" value="1"/>
</dbReference>
<dbReference type="PANTHER" id="PTHR45649">
    <property type="entry name" value="AMINO-ACID PERMEASE BAT1"/>
    <property type="match status" value="1"/>
</dbReference>
<sequence length="520" mass="56334">MSSTNEKHSATDSERSLNDQDVLARLGYKEEFKRDFSRVELFGLSFTIVGVVQSIAAVLLYSIPYGGPVGMVWGWFTCCVFLVFVAMAMAELGSAAPTAGGLYYWTFKYSSPRYRKLLSWLIGYVNTAAYVAGMASVDWGCATQIMAAVNINSGGSFEATNAQTFGVYCALLFLHAVLASLATKVIARLQYFYVLLNLALFLAVIIALPIATPREFVNKASFAFGHFENVSGWSNGYAFILSFLAPAWTVAGFDTSVHISEEARNAPRAVPFAIMCATVLSSILGWIVNIVLAFHIGGDLQAVAANPIGQPMATIFANSVGPTGTVVIWAFIVITLFMTGMDYLIAGSRQIFAFSRDQGLPFSKTLYNLNSRTQTPIYAVCFCAFLSLLLGLISFAGPLAITAVFTMSVVCQYIGFVTPIILRFVGGSEFVHGPFNLGILSGPVSFIASAYMLLMIVVFLFPPSPGATSHSMNYTIVVVGGVLLLSLGYYFVPKYGGRYWFKGPVHTIKDADTIEETKSS</sequence>
<evidence type="ECO:0000256" key="6">
    <source>
        <dbReference type="SAM" id="Phobius"/>
    </source>
</evidence>
<evidence type="ECO:0000256" key="2">
    <source>
        <dbReference type="ARBA" id="ARBA00022448"/>
    </source>
</evidence>
<feature type="transmembrane region" description="Helical" evidence="6">
    <location>
        <begin position="165"/>
        <end position="182"/>
    </location>
</feature>
<feature type="transmembrane region" description="Helical" evidence="6">
    <location>
        <begin position="403"/>
        <end position="425"/>
    </location>
</feature>
<feature type="transmembrane region" description="Helical" evidence="6">
    <location>
        <begin position="117"/>
        <end position="137"/>
    </location>
</feature>
<feature type="transmembrane region" description="Helical" evidence="6">
    <location>
        <begin position="41"/>
        <end position="61"/>
    </location>
</feature>
<accession>A0A8H5GBP0</accession>
<comment type="subcellular location">
    <subcellularLocation>
        <location evidence="1">Membrane</location>
        <topology evidence="1">Multi-pass membrane protein</topology>
    </subcellularLocation>
</comment>
<dbReference type="PANTHER" id="PTHR45649:SF6">
    <property type="entry name" value="GABA-SPECIFIC PERMEASE"/>
    <property type="match status" value="1"/>
</dbReference>
<evidence type="ECO:0008006" key="9">
    <source>
        <dbReference type="Google" id="ProtNLM"/>
    </source>
</evidence>
<name>A0A8H5GBP0_9AGAR</name>
<dbReference type="InterPro" id="IPR004840">
    <property type="entry name" value="Amino_acid_permease_CS"/>
</dbReference>
<proteinExistence type="predicted"/>
<feature type="transmembrane region" description="Helical" evidence="6">
    <location>
        <begin position="191"/>
        <end position="212"/>
    </location>
</feature>
<feature type="transmembrane region" description="Helical" evidence="6">
    <location>
        <begin position="232"/>
        <end position="251"/>
    </location>
</feature>
<keyword evidence="8" id="KW-1185">Reference proteome</keyword>
<feature type="transmembrane region" description="Helical" evidence="6">
    <location>
        <begin position="272"/>
        <end position="296"/>
    </location>
</feature>
<dbReference type="OrthoDB" id="4476201at2759"/>
<dbReference type="AlphaFoldDB" id="A0A8H5GBP0"/>
<dbReference type="GO" id="GO:0022857">
    <property type="term" value="F:transmembrane transporter activity"/>
    <property type="evidence" value="ECO:0007669"/>
    <property type="project" value="InterPro"/>
</dbReference>
<keyword evidence="5 6" id="KW-0472">Membrane</keyword>
<dbReference type="GO" id="GO:0006865">
    <property type="term" value="P:amino acid transport"/>
    <property type="evidence" value="ECO:0007669"/>
    <property type="project" value="InterPro"/>
</dbReference>
<reference evidence="7 8" key="1">
    <citation type="journal article" date="2020" name="ISME J.">
        <title>Uncovering the hidden diversity of litter-decomposition mechanisms in mushroom-forming fungi.</title>
        <authorList>
            <person name="Floudas D."/>
            <person name="Bentzer J."/>
            <person name="Ahren D."/>
            <person name="Johansson T."/>
            <person name="Persson P."/>
            <person name="Tunlid A."/>
        </authorList>
    </citation>
    <scope>NUCLEOTIDE SEQUENCE [LARGE SCALE GENOMIC DNA]</scope>
    <source>
        <strain evidence="7 8">CBS 146.42</strain>
    </source>
</reference>
<feature type="transmembrane region" description="Helical" evidence="6">
    <location>
        <begin position="377"/>
        <end position="397"/>
    </location>
</feature>
<evidence type="ECO:0000313" key="8">
    <source>
        <dbReference type="Proteomes" id="UP000559027"/>
    </source>
</evidence>
<feature type="transmembrane region" description="Helical" evidence="6">
    <location>
        <begin position="473"/>
        <end position="492"/>
    </location>
</feature>
<dbReference type="Pfam" id="PF13520">
    <property type="entry name" value="AA_permease_2"/>
    <property type="match status" value="1"/>
</dbReference>
<evidence type="ECO:0000313" key="7">
    <source>
        <dbReference type="EMBL" id="KAF5361953.1"/>
    </source>
</evidence>
<feature type="transmembrane region" description="Helical" evidence="6">
    <location>
        <begin position="73"/>
        <end position="105"/>
    </location>
</feature>
<dbReference type="Gene3D" id="1.20.1740.10">
    <property type="entry name" value="Amino acid/polyamine transporter I"/>
    <property type="match status" value="1"/>
</dbReference>
<evidence type="ECO:0000256" key="5">
    <source>
        <dbReference type="ARBA" id="ARBA00023136"/>
    </source>
</evidence>
<keyword evidence="3 6" id="KW-0812">Transmembrane</keyword>
<dbReference type="PROSITE" id="PS00218">
    <property type="entry name" value="AMINO_ACID_PERMEASE_1"/>
    <property type="match status" value="1"/>
</dbReference>
<gene>
    <name evidence="7" type="ORF">D9756_002781</name>
</gene>
<comment type="caution">
    <text evidence="7">The sequence shown here is derived from an EMBL/GenBank/DDBJ whole genome shotgun (WGS) entry which is preliminary data.</text>
</comment>
<dbReference type="Proteomes" id="UP000559027">
    <property type="component" value="Unassembled WGS sequence"/>
</dbReference>
<dbReference type="EMBL" id="JAACJO010000002">
    <property type="protein sequence ID" value="KAF5361953.1"/>
    <property type="molecule type" value="Genomic_DNA"/>
</dbReference>
<dbReference type="GO" id="GO:0016020">
    <property type="term" value="C:membrane"/>
    <property type="evidence" value="ECO:0007669"/>
    <property type="project" value="UniProtKB-SubCell"/>
</dbReference>
<keyword evidence="2" id="KW-0813">Transport</keyword>
<feature type="transmembrane region" description="Helical" evidence="6">
    <location>
        <begin position="326"/>
        <end position="346"/>
    </location>
</feature>